<evidence type="ECO:0000313" key="3">
    <source>
        <dbReference type="EMBL" id="KAK2612693.1"/>
    </source>
</evidence>
<evidence type="ECO:0000259" key="2">
    <source>
        <dbReference type="Pfam" id="PF13649"/>
    </source>
</evidence>
<sequence length="293" mass="31980">MADTEPFSAAEHFSAYAAKYEANTGGCTRELARHVLDLSQLQPMLADSANVVILDNACGNGIVSEEIIRRCHANTIPRIYAADAAEGMVNIAKAKFAALDVPSDRVTAEVMRGESLNFPSGTFTHSITNLGILFYDDGVQGVRELHRTLRPGGVAVVTSWEKFGYMAGAVHPAQRAARPHDAPVRLPIDEKWSDPAHIEQIMKDGGFEEVEIQSRIVHWAGPNIRTLADMAAQSFMRLVKGLNEEEERVFKEALPHALERSAKHVTLVDGTPGVGVEMVAIVAICRKATETQR</sequence>
<dbReference type="Gene3D" id="3.40.50.150">
    <property type="entry name" value="Vaccinia Virus protein VP39"/>
    <property type="match status" value="1"/>
</dbReference>
<dbReference type="CDD" id="cd02440">
    <property type="entry name" value="AdoMet_MTases"/>
    <property type="match status" value="1"/>
</dbReference>
<protein>
    <recommendedName>
        <fullName evidence="2">Methyltransferase domain-containing protein</fullName>
    </recommendedName>
</protein>
<name>A0AAJ0CY70_9HYPO</name>
<dbReference type="PANTHER" id="PTHR43861:SF3">
    <property type="entry name" value="PUTATIVE (AFU_ORTHOLOGUE AFUA_2G14390)-RELATED"/>
    <property type="match status" value="1"/>
</dbReference>
<dbReference type="Pfam" id="PF13649">
    <property type="entry name" value="Methyltransf_25"/>
    <property type="match status" value="1"/>
</dbReference>
<dbReference type="InterPro" id="IPR041698">
    <property type="entry name" value="Methyltransf_25"/>
</dbReference>
<evidence type="ECO:0000256" key="1">
    <source>
        <dbReference type="ARBA" id="ARBA00022679"/>
    </source>
</evidence>
<reference evidence="3" key="1">
    <citation type="submission" date="2023-06" db="EMBL/GenBank/DDBJ databases">
        <title>Conoideocrella luteorostrata (Hypocreales: Clavicipitaceae), a potential biocontrol fungus for elongate hemlock scale in United States Christmas tree production areas.</title>
        <authorList>
            <person name="Barrett H."/>
            <person name="Lovett B."/>
            <person name="Macias A.M."/>
            <person name="Stajich J.E."/>
            <person name="Kasson M.T."/>
        </authorList>
    </citation>
    <scope>NUCLEOTIDE SEQUENCE</scope>
    <source>
        <strain evidence="3">ARSEF 14590</strain>
    </source>
</reference>
<dbReference type="InterPro" id="IPR029063">
    <property type="entry name" value="SAM-dependent_MTases_sf"/>
</dbReference>
<dbReference type="EMBL" id="JASWJB010000013">
    <property type="protein sequence ID" value="KAK2612693.1"/>
    <property type="molecule type" value="Genomic_DNA"/>
</dbReference>
<dbReference type="AlphaFoldDB" id="A0AAJ0CY70"/>
<accession>A0AAJ0CY70</accession>
<comment type="caution">
    <text evidence="3">The sequence shown here is derived from an EMBL/GenBank/DDBJ whole genome shotgun (WGS) entry which is preliminary data.</text>
</comment>
<dbReference type="GO" id="GO:0016740">
    <property type="term" value="F:transferase activity"/>
    <property type="evidence" value="ECO:0007669"/>
    <property type="project" value="UniProtKB-KW"/>
</dbReference>
<feature type="domain" description="Methyltransferase" evidence="2">
    <location>
        <begin position="53"/>
        <end position="153"/>
    </location>
</feature>
<dbReference type="Proteomes" id="UP001251528">
    <property type="component" value="Unassembled WGS sequence"/>
</dbReference>
<organism evidence="3 4">
    <name type="scientific">Conoideocrella luteorostrata</name>
    <dbReference type="NCBI Taxonomy" id="1105319"/>
    <lineage>
        <taxon>Eukaryota</taxon>
        <taxon>Fungi</taxon>
        <taxon>Dikarya</taxon>
        <taxon>Ascomycota</taxon>
        <taxon>Pezizomycotina</taxon>
        <taxon>Sordariomycetes</taxon>
        <taxon>Hypocreomycetidae</taxon>
        <taxon>Hypocreales</taxon>
        <taxon>Clavicipitaceae</taxon>
        <taxon>Conoideocrella</taxon>
    </lineage>
</organism>
<keyword evidence="4" id="KW-1185">Reference proteome</keyword>
<dbReference type="SUPFAM" id="SSF53335">
    <property type="entry name" value="S-adenosyl-L-methionine-dependent methyltransferases"/>
    <property type="match status" value="1"/>
</dbReference>
<evidence type="ECO:0000313" key="4">
    <source>
        <dbReference type="Proteomes" id="UP001251528"/>
    </source>
</evidence>
<gene>
    <name evidence="3" type="ORF">QQS21_001310</name>
</gene>
<proteinExistence type="predicted"/>
<dbReference type="PANTHER" id="PTHR43861">
    <property type="entry name" value="TRANS-ACONITATE 2-METHYLTRANSFERASE-RELATED"/>
    <property type="match status" value="1"/>
</dbReference>
<keyword evidence="1" id="KW-0808">Transferase</keyword>